<feature type="domain" description="Peptidase S1" evidence="14">
    <location>
        <begin position="50"/>
        <end position="277"/>
    </location>
</feature>
<dbReference type="InterPro" id="IPR043504">
    <property type="entry name" value="Peptidase_S1_PA_chymotrypsin"/>
</dbReference>
<evidence type="ECO:0000256" key="6">
    <source>
        <dbReference type="ARBA" id="ARBA00022825"/>
    </source>
</evidence>
<reference evidence="15" key="1">
    <citation type="journal article" date="2022" name="J. Hered.">
        <title>A De Novo Chromosome-Level Genome Assembly of the White-Tailed Deer, Odocoileus Virginianus.</title>
        <authorList>
            <person name="London E.W."/>
            <person name="Roca A.L."/>
            <person name="Novakofski J.E."/>
            <person name="Mateus-Pinilla N.E."/>
        </authorList>
    </citation>
    <scope>NUCLEOTIDE SEQUENCE [LARGE SCALE GENOMIC DNA]</scope>
</reference>
<dbReference type="GO" id="GO:0004252">
    <property type="term" value="F:serine-type endopeptidase activity"/>
    <property type="evidence" value="ECO:0007669"/>
    <property type="project" value="InterPro"/>
</dbReference>
<accession>A0A6J0Y680</accession>
<dbReference type="GO" id="GO:0005576">
    <property type="term" value="C:extracellular region"/>
    <property type="evidence" value="ECO:0007669"/>
    <property type="project" value="UniProtKB-SubCell"/>
</dbReference>
<dbReference type="PANTHER" id="PTHR24271">
    <property type="entry name" value="KALLIKREIN-RELATED"/>
    <property type="match status" value="1"/>
</dbReference>
<reference evidence="16" key="2">
    <citation type="submission" date="2025-08" db="UniProtKB">
        <authorList>
            <consortium name="RefSeq"/>
        </authorList>
    </citation>
    <scope>IDENTIFICATION</scope>
    <source>
        <tissue evidence="16">Tongue muscle</tissue>
    </source>
</reference>
<organism evidence="15 16">
    <name type="scientific">Odocoileus virginianus</name>
    <name type="common">White-tailed deer</name>
    <dbReference type="NCBI Taxonomy" id="9874"/>
    <lineage>
        <taxon>Eukaryota</taxon>
        <taxon>Metazoa</taxon>
        <taxon>Chordata</taxon>
        <taxon>Craniata</taxon>
        <taxon>Vertebrata</taxon>
        <taxon>Euteleostomi</taxon>
        <taxon>Mammalia</taxon>
        <taxon>Eutheria</taxon>
        <taxon>Laurasiatheria</taxon>
        <taxon>Artiodactyla</taxon>
        <taxon>Ruminantia</taxon>
        <taxon>Pecora</taxon>
        <taxon>Cervidae</taxon>
        <taxon>Odocoileinae</taxon>
        <taxon>Odocoileus</taxon>
    </lineage>
</organism>
<proteinExistence type="predicted"/>
<dbReference type="InParanoid" id="A0A6J0Y680"/>
<dbReference type="SUPFAM" id="SSF50494">
    <property type="entry name" value="Trypsin-like serine proteases"/>
    <property type="match status" value="1"/>
</dbReference>
<dbReference type="CDD" id="cd00190">
    <property type="entry name" value="Tryp_SPc"/>
    <property type="match status" value="1"/>
</dbReference>
<dbReference type="AlphaFoldDB" id="A0A6J0Y680"/>
<evidence type="ECO:0000256" key="1">
    <source>
        <dbReference type="ARBA" id="ARBA00004613"/>
    </source>
</evidence>
<evidence type="ECO:0000256" key="12">
    <source>
        <dbReference type="ARBA" id="ARBA00079711"/>
    </source>
</evidence>
<protein>
    <recommendedName>
        <fullName evidence="10">Granzyme M</fullName>
    </recommendedName>
    <alternativeName>
        <fullName evidence="11">Met-ase</fullName>
    </alternativeName>
    <alternativeName>
        <fullName evidence="12">Natural killer cell granular protease</fullName>
    </alternativeName>
</protein>
<keyword evidence="8" id="KW-1015">Disulfide bond</keyword>
<evidence type="ECO:0000313" key="16">
    <source>
        <dbReference type="RefSeq" id="XP_020757074.1"/>
    </source>
</evidence>
<dbReference type="Gene3D" id="2.40.10.10">
    <property type="entry name" value="Trypsin-like serine proteases"/>
    <property type="match status" value="2"/>
</dbReference>
<dbReference type="InterPro" id="IPR001314">
    <property type="entry name" value="Peptidase_S1A"/>
</dbReference>
<evidence type="ECO:0000259" key="14">
    <source>
        <dbReference type="PROSITE" id="PS50240"/>
    </source>
</evidence>
<keyword evidence="4" id="KW-0732">Signal</keyword>
<dbReference type="Pfam" id="PF00089">
    <property type="entry name" value="Trypsin"/>
    <property type="match status" value="1"/>
</dbReference>
<dbReference type="FunCoup" id="A0A6J0Y680">
    <property type="interactions" value="30"/>
</dbReference>
<comment type="subcellular location">
    <subcellularLocation>
        <location evidence="1">Secreted</location>
    </subcellularLocation>
</comment>
<evidence type="ECO:0000313" key="15">
    <source>
        <dbReference type="Proteomes" id="UP001652640"/>
    </source>
</evidence>
<dbReference type="PANTHER" id="PTHR24271:SF51">
    <property type="entry name" value="GRANZYME M"/>
    <property type="match status" value="1"/>
</dbReference>
<gene>
    <name evidence="16" type="primary">GZMM</name>
</gene>
<dbReference type="GO" id="GO:0006508">
    <property type="term" value="P:proteolysis"/>
    <property type="evidence" value="ECO:0007669"/>
    <property type="project" value="UniProtKB-KW"/>
</dbReference>
<comment type="function">
    <text evidence="9">Cleaves peptide substrates after methionine, leucine, and norleucine. Physiological substrates include EZR, alpha-tubulins and the apoptosis inhibitor BIRC5/Survivin. Promotes caspase activation and subsequent apoptosis of target cells.</text>
</comment>
<dbReference type="InterPro" id="IPR009003">
    <property type="entry name" value="Peptidase_S1_PA"/>
</dbReference>
<dbReference type="SMART" id="SM00020">
    <property type="entry name" value="Tryp_SPc"/>
    <property type="match status" value="1"/>
</dbReference>
<sequence>MSPPSPTGRLGVNCAGARGQNRGGPRSEMLLLLMVLEALWAGGNTFETHIIGGRNAVPHSHPYMVSLQKSGCHQCGGVLLNQNWVLTAAHCLTQPTQQLRLVLGLHVLREPSPTYRIKKVVLHPKYKPTPHLENDLALLKLDGKVKPSKTIQPLALPRGRQAVATGTRCSLAGWGLTHQPGQLAKVLQELDLRVLDTRMCNNSRFWNGTISPHMICLAADSKSQAPCKGDSGGPVVCRRGQVAGILSFSSVECTDIFKPPVAVAVAPYMPWIKKVLRH</sequence>
<keyword evidence="3 13" id="KW-0645">Protease</keyword>
<dbReference type="InterPro" id="IPR018114">
    <property type="entry name" value="TRYPSIN_HIS"/>
</dbReference>
<dbReference type="PRINTS" id="PR00722">
    <property type="entry name" value="CHYMOTRYPSIN"/>
</dbReference>
<evidence type="ECO:0000256" key="5">
    <source>
        <dbReference type="ARBA" id="ARBA00022801"/>
    </source>
</evidence>
<dbReference type="PROSITE" id="PS00135">
    <property type="entry name" value="TRYPSIN_SER"/>
    <property type="match status" value="1"/>
</dbReference>
<dbReference type="InterPro" id="IPR001254">
    <property type="entry name" value="Trypsin_dom"/>
</dbReference>
<dbReference type="PROSITE" id="PS00134">
    <property type="entry name" value="TRYPSIN_HIS"/>
    <property type="match status" value="1"/>
</dbReference>
<dbReference type="Proteomes" id="UP001652640">
    <property type="component" value="Chromosome 3"/>
</dbReference>
<dbReference type="InterPro" id="IPR033116">
    <property type="entry name" value="TRYPSIN_SER"/>
</dbReference>
<evidence type="ECO:0000256" key="3">
    <source>
        <dbReference type="ARBA" id="ARBA00022670"/>
    </source>
</evidence>
<evidence type="ECO:0000256" key="7">
    <source>
        <dbReference type="ARBA" id="ARBA00023145"/>
    </source>
</evidence>
<evidence type="ECO:0000256" key="9">
    <source>
        <dbReference type="ARBA" id="ARBA00054080"/>
    </source>
</evidence>
<evidence type="ECO:0000256" key="8">
    <source>
        <dbReference type="ARBA" id="ARBA00023157"/>
    </source>
</evidence>
<dbReference type="GeneID" id="110142297"/>
<dbReference type="OrthoDB" id="5597713at2759"/>
<keyword evidence="15" id="KW-1185">Reference proteome</keyword>
<evidence type="ECO:0000256" key="2">
    <source>
        <dbReference type="ARBA" id="ARBA00022525"/>
    </source>
</evidence>
<evidence type="ECO:0000256" key="13">
    <source>
        <dbReference type="RuleBase" id="RU363034"/>
    </source>
</evidence>
<name>A0A6J0Y680_ODOVR</name>
<dbReference type="RefSeq" id="XP_020757074.1">
    <property type="nucleotide sequence ID" value="XM_020901415.2"/>
</dbReference>
<dbReference type="KEGG" id="ovr:110142297"/>
<dbReference type="FunFam" id="2.40.10.10:FF:000146">
    <property type="entry name" value="Serine protease 53"/>
    <property type="match status" value="1"/>
</dbReference>
<keyword evidence="5 13" id="KW-0378">Hydrolase</keyword>
<dbReference type="PROSITE" id="PS50240">
    <property type="entry name" value="TRYPSIN_DOM"/>
    <property type="match status" value="1"/>
</dbReference>
<evidence type="ECO:0000256" key="4">
    <source>
        <dbReference type="ARBA" id="ARBA00022729"/>
    </source>
</evidence>
<keyword evidence="6 13" id="KW-0720">Serine protease</keyword>
<evidence type="ECO:0000256" key="11">
    <source>
        <dbReference type="ARBA" id="ARBA00078807"/>
    </source>
</evidence>
<keyword evidence="2" id="KW-0964">Secreted</keyword>
<evidence type="ECO:0000256" key="10">
    <source>
        <dbReference type="ARBA" id="ARBA00067130"/>
    </source>
</evidence>
<keyword evidence="7" id="KW-0865">Zymogen</keyword>